<reference evidence="3 5" key="2">
    <citation type="submission" date="2023-11" db="EMBL/GenBank/DDBJ databases">
        <title>MicrobeMod: A computational toolkit for identifying prokaryotic methylation and restriction-modification with nanopore sequencing.</title>
        <authorList>
            <person name="Crits-Christoph A."/>
            <person name="Kang S.C."/>
            <person name="Lee H."/>
            <person name="Ostrov N."/>
        </authorList>
    </citation>
    <scope>NUCLEOTIDE SEQUENCE [LARGE SCALE GENOMIC DNA]</scope>
    <source>
        <strain evidence="3 5">ATCC 23090</strain>
    </source>
</reference>
<dbReference type="OrthoDB" id="535891at2"/>
<sequence length="1478" mass="157661">MTLIDLKTILDSYISGSSLKLPSTDNKLASTSVNNLLNTYWGGVLRGTIVQKGSINGDLLVYVLNFDTKGFTLYQQAATVSGQLDFSIVNNNVELRLTFNPDDNYSFSNSFPVLNQTPMLTLNRVLMNNTVVTINSQQPGSLGFQAALVVNDLFTLASWMIGTPPTLTGSIQLQQTANQTFPVINVNSGNLVELNFGIFKLLTKLRVQSLLTTLPNNDPSYWFANEVALITAFTANNFTLPVALALHGPEQHLLAFNLDRSGNIPTLDALSGLSGFMGADPQSLITVDLPWSGAKFSIDDLNVVFDIRAKQLVSIGISVSFELSWTIIPNVIELQKIGAIFNIADPAQPKASNVAVLLYADMVLGPLMLATSVDVHTGVLIAGMQDGTSLDVNTLIGTFAKDVKLPGNDQLSIVKLEFSAQVGDNPSYYFEADAVGQLTIVNGLVIDEISFLMSYENNALADVRFGSQLTFTNTGVDVFLQAAYQKVSGWNFSGSTGPGQQIPMDTLIKDLVSLFGMDGVPDWINGATVSDIALSFNNSRGEFNFSITTTIPVVSAALNITLNIALTKTSKVITGTILIAGLEFSLIAANENNNNIFIATYQASGGPSSISLKQLVSGISPSLGDDIPEGIKLDLKDAKFIFADKHFAIGVDLGASFDLSNLPIIGNELPASLSINVDHLQILYSSTTFTTSQTSIINTLLPAGISPLPATPAKGIQVTGKLDIGSLSTDVNIGAAAGTTKSVATMAAAAVTTTSSTPSIQWFNIQRTFGPVNFQRIGVSFSDNTLLFSLDAAIMIGPVTFSVEGLSFGSPINSFRPEFDIHGLGLSYISPKLTIFGSILKIPEDQLPANIAFQYDGMVSVKAGEWGLTALASYAQMSGGSPSLFVFAALNATLGGPPFFIVTGLMGGFGYNRSLQLPNFDEVTDFPLLAIGSTTDPLDVLAIMEGQKPGHSGKTKQWIAPQAGEYWLAAGISFSSFEIVRGQLLLAAEFGHELAFALLGLASLRLPQGASDADSYVFVELQLAAVLKPNEGYLSVGAALTGNSFLITKGCHLTGGFAFCMWFGTNVNAGQFVTTVGGYHHAFNAPSYYPKVSRLGFNWIVDSRVTIKGDAYFAITPSCAMAGGGLEILFNSGDLRAWFTAQADLMLTWHPFSFYADISIEIGVSYRLNLGVCHKTISLSLGAAMDFWGPPTGGRVKVHICIVSFTVAFGAEDPKDQNNQALLWKEFKALLPAAADVCKIVASTGLYKTTDDNTWVVRSGRFSFLTQTVIPASSTNYLSGHQTVQSAVNTQGINIRPMNHTGVISTHLLEIYYEGGSVAQDLSSWNITTAITNMPEALWGQPLKDGDGNFIQNPAVPTANVVPGQLNGFTVTAPSPVLGDGTGLIPMKLLREEYILLPDGQTPQGPLSVAVKPVNNFMPVFNSGSITDIARGINNASPRNAIFDILQMNEIYKGGNSNMALLAANAGNLFSDAPMERS</sequence>
<name>A0A1K1RT38_9BACT</name>
<organism evidence="2 4">
    <name type="scientific">Chitinophaga sancti</name>
    <dbReference type="NCBI Taxonomy" id="1004"/>
    <lineage>
        <taxon>Bacteria</taxon>
        <taxon>Pseudomonadati</taxon>
        <taxon>Bacteroidota</taxon>
        <taxon>Chitinophagia</taxon>
        <taxon>Chitinophagales</taxon>
        <taxon>Chitinophagaceae</taxon>
        <taxon>Chitinophaga</taxon>
    </lineage>
</organism>
<keyword evidence="5" id="KW-1185">Reference proteome</keyword>
<dbReference type="InterPro" id="IPR046538">
    <property type="entry name" value="DUF6603"/>
</dbReference>
<gene>
    <name evidence="2" type="ORF">SAMN05661012_04173</name>
    <name evidence="3" type="ORF">SR876_10685</name>
</gene>
<protein>
    <submittedName>
        <fullName evidence="3">DUF6603 domain-containing protein</fullName>
    </submittedName>
</protein>
<feature type="domain" description="DUF6603" evidence="1">
    <location>
        <begin position="765"/>
        <end position="1245"/>
    </location>
</feature>
<dbReference type="EMBL" id="CP140154">
    <property type="protein sequence ID" value="WQG91972.1"/>
    <property type="molecule type" value="Genomic_DNA"/>
</dbReference>
<accession>A0A1K1RT38</accession>
<evidence type="ECO:0000313" key="4">
    <source>
        <dbReference type="Proteomes" id="UP000183788"/>
    </source>
</evidence>
<dbReference type="EMBL" id="FPIZ01000014">
    <property type="protein sequence ID" value="SFW74989.1"/>
    <property type="molecule type" value="Genomic_DNA"/>
</dbReference>
<evidence type="ECO:0000313" key="2">
    <source>
        <dbReference type="EMBL" id="SFW74989.1"/>
    </source>
</evidence>
<dbReference type="Proteomes" id="UP000183788">
    <property type="component" value="Unassembled WGS sequence"/>
</dbReference>
<dbReference type="Pfam" id="PF20248">
    <property type="entry name" value="DUF6603"/>
    <property type="match status" value="1"/>
</dbReference>
<evidence type="ECO:0000259" key="1">
    <source>
        <dbReference type="Pfam" id="PF20248"/>
    </source>
</evidence>
<proteinExistence type="predicted"/>
<evidence type="ECO:0000313" key="5">
    <source>
        <dbReference type="Proteomes" id="UP001326715"/>
    </source>
</evidence>
<dbReference type="Proteomes" id="UP001326715">
    <property type="component" value="Chromosome"/>
</dbReference>
<evidence type="ECO:0000313" key="3">
    <source>
        <dbReference type="EMBL" id="WQG91972.1"/>
    </source>
</evidence>
<dbReference type="STRING" id="1004.SAMN05661012_04173"/>
<reference evidence="2 4" key="1">
    <citation type="submission" date="2016-11" db="EMBL/GenBank/DDBJ databases">
        <authorList>
            <person name="Jaros S."/>
            <person name="Januszkiewicz K."/>
            <person name="Wedrychowicz H."/>
        </authorList>
    </citation>
    <scope>NUCLEOTIDE SEQUENCE [LARGE SCALE GENOMIC DNA]</scope>
    <source>
        <strain evidence="2 4">DSM 784</strain>
    </source>
</reference>
<dbReference type="RefSeq" id="WP_072363171.1">
    <property type="nucleotide sequence ID" value="NZ_CP139972.1"/>
</dbReference>